<dbReference type="PANTHER" id="PTHR11439">
    <property type="entry name" value="GAG-POL-RELATED RETROTRANSPOSON"/>
    <property type="match status" value="1"/>
</dbReference>
<dbReference type="Proteomes" id="UP000708208">
    <property type="component" value="Unassembled WGS sequence"/>
</dbReference>
<organism evidence="1 2">
    <name type="scientific">Allacma fusca</name>
    <dbReference type="NCBI Taxonomy" id="39272"/>
    <lineage>
        <taxon>Eukaryota</taxon>
        <taxon>Metazoa</taxon>
        <taxon>Ecdysozoa</taxon>
        <taxon>Arthropoda</taxon>
        <taxon>Hexapoda</taxon>
        <taxon>Collembola</taxon>
        <taxon>Symphypleona</taxon>
        <taxon>Sminthuridae</taxon>
        <taxon>Allacma</taxon>
    </lineage>
</organism>
<dbReference type="OrthoDB" id="413361at2759"/>
<name>A0A8J2KSB0_9HEXA</name>
<evidence type="ECO:0000313" key="2">
    <source>
        <dbReference type="Proteomes" id="UP000708208"/>
    </source>
</evidence>
<dbReference type="AlphaFoldDB" id="A0A8J2KSB0"/>
<dbReference type="PANTHER" id="PTHR11439:SF483">
    <property type="entry name" value="PEPTIDE SYNTHASE GLIP-LIKE, PUTATIVE (AFU_ORTHOLOGUE AFUA_3G12920)-RELATED"/>
    <property type="match status" value="1"/>
</dbReference>
<dbReference type="EMBL" id="CAJVCH010194379">
    <property type="protein sequence ID" value="CAG7730436.1"/>
    <property type="molecule type" value="Genomic_DNA"/>
</dbReference>
<evidence type="ECO:0000313" key="1">
    <source>
        <dbReference type="EMBL" id="CAG7730436.1"/>
    </source>
</evidence>
<comment type="caution">
    <text evidence="1">The sequence shown here is derived from an EMBL/GenBank/DDBJ whole genome shotgun (WGS) entry which is preliminary data.</text>
</comment>
<feature type="non-terminal residue" evidence="1">
    <location>
        <position position="1"/>
    </location>
</feature>
<protein>
    <recommendedName>
        <fullName evidence="3">Polyprotein</fullName>
    </recommendedName>
</protein>
<evidence type="ECO:0008006" key="3">
    <source>
        <dbReference type="Google" id="ProtNLM"/>
    </source>
</evidence>
<keyword evidence="2" id="KW-1185">Reference proteome</keyword>
<sequence>PDISFTVSKLAQFMNSYDITHWTAAKGVLRYLKGTANMGITYHNSGDMQLMTYTDSDYARDKLSRNSTSGYLLMLNGSAITWSSQKQPCIALSSTEAEYIALSSGSREIVWLRSFLKELGFPQNNPTPILVENQSAIRLVKNTEMHARTKHIDVRFHYTRELVDKQEIHIQYVPTGDQLADCLTKPLLKGKLEENRHRMGLTVPCASATSHSPPVLWRKSQFPVTTGHAQVVLAIAFLDPCVMMMTDDAFHAELAPLAVKNASNSENLKPQSSLN</sequence>
<proteinExistence type="predicted"/>
<gene>
    <name evidence="1" type="ORF">AFUS01_LOCUS19082</name>
</gene>
<accession>A0A8J2KSB0</accession>
<dbReference type="CDD" id="cd09272">
    <property type="entry name" value="RNase_HI_RT_Ty1"/>
    <property type="match status" value="1"/>
</dbReference>
<reference evidence="1" key="1">
    <citation type="submission" date="2021-06" db="EMBL/GenBank/DDBJ databases">
        <authorList>
            <person name="Hodson N. C."/>
            <person name="Mongue J. A."/>
            <person name="Jaron S. K."/>
        </authorList>
    </citation>
    <scope>NUCLEOTIDE SEQUENCE</scope>
</reference>